<organism evidence="1 2">
    <name type="scientific">Pistacia atlantica</name>
    <dbReference type="NCBI Taxonomy" id="434234"/>
    <lineage>
        <taxon>Eukaryota</taxon>
        <taxon>Viridiplantae</taxon>
        <taxon>Streptophyta</taxon>
        <taxon>Embryophyta</taxon>
        <taxon>Tracheophyta</taxon>
        <taxon>Spermatophyta</taxon>
        <taxon>Magnoliopsida</taxon>
        <taxon>eudicotyledons</taxon>
        <taxon>Gunneridae</taxon>
        <taxon>Pentapetalae</taxon>
        <taxon>rosids</taxon>
        <taxon>malvids</taxon>
        <taxon>Sapindales</taxon>
        <taxon>Anacardiaceae</taxon>
        <taxon>Pistacia</taxon>
    </lineage>
</organism>
<evidence type="ECO:0000313" key="1">
    <source>
        <dbReference type="EMBL" id="KAJ0080052.1"/>
    </source>
</evidence>
<name>A0ACC0ZZR0_9ROSI</name>
<protein>
    <submittedName>
        <fullName evidence="1">Uncharacterized protein</fullName>
    </submittedName>
</protein>
<proteinExistence type="predicted"/>
<reference evidence="2" key="1">
    <citation type="journal article" date="2023" name="G3 (Bethesda)">
        <title>Genome assembly and association tests identify interacting loci associated with vigor, precocity, and sex in interspecific pistachio rootstocks.</title>
        <authorList>
            <person name="Palmer W."/>
            <person name="Jacygrad E."/>
            <person name="Sagayaradj S."/>
            <person name="Cavanaugh K."/>
            <person name="Han R."/>
            <person name="Bertier L."/>
            <person name="Beede B."/>
            <person name="Kafkas S."/>
            <person name="Golino D."/>
            <person name="Preece J."/>
            <person name="Michelmore R."/>
        </authorList>
    </citation>
    <scope>NUCLEOTIDE SEQUENCE [LARGE SCALE GENOMIC DNA]</scope>
</reference>
<evidence type="ECO:0000313" key="2">
    <source>
        <dbReference type="Proteomes" id="UP001164250"/>
    </source>
</evidence>
<dbReference type="Proteomes" id="UP001164250">
    <property type="component" value="Chromosome 13"/>
</dbReference>
<sequence length="259" mass="29803">MLTQHGTFHRYMKNLILHLVGPESLKGKLLRPMDEATSRHLRSWATLGSVNVKDAIEEMIFESFAKRLISYEEKKDRKKLLDNYKAFMNGLISLPVNIPRNRFPCLCAVLLKPSHYLPSLFLIIPEVLEELTVINETVRLANIAPLIFRKVGKEAEMKVLVAPAVVHLNPEKYENPLEFNPWRWKEQDLHSGSKTFMAWGSGTRLCVGADFAKLQIAIFIHHFVTKYRWSVTKGGDFIRRPSLIFPNGIHIKIAEKQKC</sequence>
<keyword evidence="2" id="KW-1185">Reference proteome</keyword>
<gene>
    <name evidence="1" type="ORF">Patl1_23265</name>
</gene>
<comment type="caution">
    <text evidence="1">The sequence shown here is derived from an EMBL/GenBank/DDBJ whole genome shotgun (WGS) entry which is preliminary data.</text>
</comment>
<accession>A0ACC0ZZR0</accession>
<dbReference type="EMBL" id="CM047909">
    <property type="protein sequence ID" value="KAJ0080052.1"/>
    <property type="molecule type" value="Genomic_DNA"/>
</dbReference>